<accession>A0A8S5Q635</accession>
<protein>
    <submittedName>
        <fullName evidence="1">Uncharacterized protein</fullName>
    </submittedName>
</protein>
<evidence type="ECO:0000313" key="1">
    <source>
        <dbReference type="EMBL" id="DAE14806.1"/>
    </source>
</evidence>
<proteinExistence type="predicted"/>
<name>A0A8S5Q635_9CAUD</name>
<dbReference type="EMBL" id="BK015593">
    <property type="protein sequence ID" value="DAE14806.1"/>
    <property type="molecule type" value="Genomic_DNA"/>
</dbReference>
<sequence length="29" mass="3489">MFQTVIRNYIQSAKVVYTHRCLSHLSVFF</sequence>
<organism evidence="1">
    <name type="scientific">Siphoviridae sp. ctTBd21</name>
    <dbReference type="NCBI Taxonomy" id="2825516"/>
    <lineage>
        <taxon>Viruses</taxon>
        <taxon>Duplodnaviria</taxon>
        <taxon>Heunggongvirae</taxon>
        <taxon>Uroviricota</taxon>
        <taxon>Caudoviricetes</taxon>
    </lineage>
</organism>
<reference evidence="1" key="1">
    <citation type="journal article" date="2021" name="Proc. Natl. Acad. Sci. U.S.A.">
        <title>A Catalog of Tens of Thousands of Viruses from Human Metagenomes Reveals Hidden Associations with Chronic Diseases.</title>
        <authorList>
            <person name="Tisza M.J."/>
            <person name="Buck C.B."/>
        </authorList>
    </citation>
    <scope>NUCLEOTIDE SEQUENCE</scope>
    <source>
        <strain evidence="1">CtTBd21</strain>
    </source>
</reference>